<dbReference type="InterPro" id="IPR001123">
    <property type="entry name" value="LeuE-type"/>
</dbReference>
<dbReference type="GO" id="GO:0015171">
    <property type="term" value="F:amino acid transmembrane transporter activity"/>
    <property type="evidence" value="ECO:0007669"/>
    <property type="project" value="TreeGrafter"/>
</dbReference>
<sequence length="212" mass="22236">MLPYIIQGLILGATAAAQPGAFQAFLLSLLARDGWRRTLPAAFAPLLSDGPILVLVLLVLTRLPEGFLSGLRIGGGLFLLYLAWGAWRSLRQTATGSTTAQPAAPGSLRGTLTRAALMNFLSPGPYLFWATVAGPILLEAWRRSPAFGLGFLISFYVAIIGGLMVFILVFAGAGRIDPRVNRALGVVSVVGLLGFGLYQLVTGVGGLMAGPL</sequence>
<accession>A0A160T5V5</accession>
<evidence type="ECO:0000256" key="6">
    <source>
        <dbReference type="SAM" id="Phobius"/>
    </source>
</evidence>
<feature type="transmembrane region" description="Helical" evidence="6">
    <location>
        <begin position="116"/>
        <end position="137"/>
    </location>
</feature>
<evidence type="ECO:0000256" key="2">
    <source>
        <dbReference type="ARBA" id="ARBA00022475"/>
    </source>
</evidence>
<dbReference type="PANTHER" id="PTHR30086">
    <property type="entry name" value="ARGININE EXPORTER PROTEIN ARGO"/>
    <property type="match status" value="1"/>
</dbReference>
<feature type="transmembrane region" description="Helical" evidence="6">
    <location>
        <begin position="67"/>
        <end position="87"/>
    </location>
</feature>
<dbReference type="RefSeq" id="WP_157913247.1">
    <property type="nucleotide sequence ID" value="NZ_LN890655.1"/>
</dbReference>
<keyword evidence="3 6" id="KW-0812">Transmembrane</keyword>
<dbReference type="Pfam" id="PF01810">
    <property type="entry name" value="LysE"/>
    <property type="match status" value="1"/>
</dbReference>
<organism evidence="7 8">
    <name type="scientific">Candidatus Promineifilum breve</name>
    <dbReference type="NCBI Taxonomy" id="1806508"/>
    <lineage>
        <taxon>Bacteria</taxon>
        <taxon>Bacillati</taxon>
        <taxon>Chloroflexota</taxon>
        <taxon>Ardenticatenia</taxon>
        <taxon>Candidatus Promineifilales</taxon>
        <taxon>Candidatus Promineifilaceae</taxon>
        <taxon>Candidatus Promineifilum</taxon>
    </lineage>
</organism>
<keyword evidence="5 6" id="KW-0472">Membrane</keyword>
<feature type="transmembrane region" description="Helical" evidence="6">
    <location>
        <begin position="6"/>
        <end position="30"/>
    </location>
</feature>
<evidence type="ECO:0000256" key="3">
    <source>
        <dbReference type="ARBA" id="ARBA00022692"/>
    </source>
</evidence>
<evidence type="ECO:0000313" key="7">
    <source>
        <dbReference type="EMBL" id="CUS05354.2"/>
    </source>
</evidence>
<keyword evidence="2" id="KW-1003">Cell membrane</keyword>
<protein>
    <submittedName>
        <fullName evidence="7">Lysine exporter protein (LYSE/YGGA)</fullName>
    </submittedName>
</protein>
<gene>
    <name evidence="7" type="ORF">CFX0092_A3476</name>
</gene>
<keyword evidence="4 6" id="KW-1133">Transmembrane helix</keyword>
<evidence type="ECO:0000256" key="4">
    <source>
        <dbReference type="ARBA" id="ARBA00022989"/>
    </source>
</evidence>
<keyword evidence="8" id="KW-1185">Reference proteome</keyword>
<dbReference type="GO" id="GO:0005886">
    <property type="term" value="C:plasma membrane"/>
    <property type="evidence" value="ECO:0007669"/>
    <property type="project" value="UniProtKB-SubCell"/>
</dbReference>
<feature type="transmembrane region" description="Helical" evidence="6">
    <location>
        <begin position="149"/>
        <end position="171"/>
    </location>
</feature>
<name>A0A160T5V5_9CHLR</name>
<dbReference type="OrthoDB" id="14103at2"/>
<dbReference type="PANTHER" id="PTHR30086:SF20">
    <property type="entry name" value="ARGININE EXPORTER PROTEIN ARGO-RELATED"/>
    <property type="match status" value="1"/>
</dbReference>
<proteinExistence type="predicted"/>
<evidence type="ECO:0000313" key="8">
    <source>
        <dbReference type="Proteomes" id="UP000215027"/>
    </source>
</evidence>
<reference evidence="7" key="1">
    <citation type="submission" date="2016-01" db="EMBL/GenBank/DDBJ databases">
        <authorList>
            <person name="Mcilroy J.S."/>
            <person name="Karst M S."/>
            <person name="Albertsen M."/>
        </authorList>
    </citation>
    <scope>NUCLEOTIDE SEQUENCE</scope>
    <source>
        <strain evidence="7">Cfx-K</strain>
    </source>
</reference>
<dbReference type="Proteomes" id="UP000215027">
    <property type="component" value="Chromosome I"/>
</dbReference>
<comment type="subcellular location">
    <subcellularLocation>
        <location evidence="1">Cell membrane</location>
        <topology evidence="1">Multi-pass membrane protein</topology>
    </subcellularLocation>
</comment>
<evidence type="ECO:0000256" key="1">
    <source>
        <dbReference type="ARBA" id="ARBA00004651"/>
    </source>
</evidence>
<feature type="transmembrane region" description="Helical" evidence="6">
    <location>
        <begin position="42"/>
        <end position="61"/>
    </location>
</feature>
<evidence type="ECO:0000256" key="5">
    <source>
        <dbReference type="ARBA" id="ARBA00023136"/>
    </source>
</evidence>
<feature type="transmembrane region" description="Helical" evidence="6">
    <location>
        <begin position="183"/>
        <end position="209"/>
    </location>
</feature>
<dbReference type="KEGG" id="pbf:CFX0092_A3476"/>
<dbReference type="AlphaFoldDB" id="A0A160T5V5"/>
<dbReference type="EMBL" id="LN890655">
    <property type="protein sequence ID" value="CUS05354.2"/>
    <property type="molecule type" value="Genomic_DNA"/>
</dbReference>